<protein>
    <submittedName>
        <fullName evidence="1">Uncharacterized protein</fullName>
    </submittedName>
</protein>
<dbReference type="AlphaFoldDB" id="A0AAV6VCV0"/>
<keyword evidence="2" id="KW-1185">Reference proteome</keyword>
<reference evidence="1 2" key="1">
    <citation type="journal article" date="2022" name="Nat. Ecol. Evol.">
        <title>A masculinizing supergene underlies an exaggerated male reproductive morph in a spider.</title>
        <authorList>
            <person name="Hendrickx F."/>
            <person name="De Corte Z."/>
            <person name="Sonet G."/>
            <person name="Van Belleghem S.M."/>
            <person name="Kostlbacher S."/>
            <person name="Vangestel C."/>
        </authorList>
    </citation>
    <scope>NUCLEOTIDE SEQUENCE [LARGE SCALE GENOMIC DNA]</scope>
    <source>
        <strain evidence="1">W744_W776</strain>
    </source>
</reference>
<proteinExistence type="predicted"/>
<name>A0AAV6VCV0_9ARAC</name>
<sequence length="90" mass="9958">MSCQSLHFLPAFQSGLTSSELRLLVPKFPDFCRIFLQKTGGKSPFTRPRLATGEWAAPNCPSSGQWVRIRMRIEGAGRCQPASAHAQKNP</sequence>
<dbReference type="EMBL" id="JAFNEN010000102">
    <property type="protein sequence ID" value="KAG8194610.1"/>
    <property type="molecule type" value="Genomic_DNA"/>
</dbReference>
<comment type="caution">
    <text evidence="1">The sequence shown here is derived from an EMBL/GenBank/DDBJ whole genome shotgun (WGS) entry which is preliminary data.</text>
</comment>
<gene>
    <name evidence="1" type="ORF">JTE90_013345</name>
</gene>
<accession>A0AAV6VCV0</accession>
<organism evidence="1 2">
    <name type="scientific">Oedothorax gibbosus</name>
    <dbReference type="NCBI Taxonomy" id="931172"/>
    <lineage>
        <taxon>Eukaryota</taxon>
        <taxon>Metazoa</taxon>
        <taxon>Ecdysozoa</taxon>
        <taxon>Arthropoda</taxon>
        <taxon>Chelicerata</taxon>
        <taxon>Arachnida</taxon>
        <taxon>Araneae</taxon>
        <taxon>Araneomorphae</taxon>
        <taxon>Entelegynae</taxon>
        <taxon>Araneoidea</taxon>
        <taxon>Linyphiidae</taxon>
        <taxon>Erigoninae</taxon>
        <taxon>Oedothorax</taxon>
    </lineage>
</organism>
<dbReference type="Proteomes" id="UP000827092">
    <property type="component" value="Unassembled WGS sequence"/>
</dbReference>
<evidence type="ECO:0000313" key="2">
    <source>
        <dbReference type="Proteomes" id="UP000827092"/>
    </source>
</evidence>
<evidence type="ECO:0000313" key="1">
    <source>
        <dbReference type="EMBL" id="KAG8194610.1"/>
    </source>
</evidence>